<proteinExistence type="predicted"/>
<accession>A0A382HPT3</accession>
<reference evidence="1" key="1">
    <citation type="submission" date="2018-05" db="EMBL/GenBank/DDBJ databases">
        <authorList>
            <person name="Lanie J.A."/>
            <person name="Ng W.-L."/>
            <person name="Kazmierczak K.M."/>
            <person name="Andrzejewski T.M."/>
            <person name="Davidsen T.M."/>
            <person name="Wayne K.J."/>
            <person name="Tettelin H."/>
            <person name="Glass J.I."/>
            <person name="Rusch D."/>
            <person name="Podicherti R."/>
            <person name="Tsui H.-C.T."/>
            <person name="Winkler M.E."/>
        </authorList>
    </citation>
    <scope>NUCLEOTIDE SEQUENCE</scope>
</reference>
<dbReference type="PROSITE" id="PS51257">
    <property type="entry name" value="PROKAR_LIPOPROTEIN"/>
    <property type="match status" value="1"/>
</dbReference>
<dbReference type="AlphaFoldDB" id="A0A382HPT3"/>
<protein>
    <submittedName>
        <fullName evidence="1">Uncharacterized protein</fullName>
    </submittedName>
</protein>
<name>A0A382HPT3_9ZZZZ</name>
<gene>
    <name evidence="1" type="ORF">METZ01_LOCUS242134</name>
</gene>
<dbReference type="EMBL" id="UINC01062546">
    <property type="protein sequence ID" value="SVB89280.1"/>
    <property type="molecule type" value="Genomic_DNA"/>
</dbReference>
<sequence length="228" mass="25264">MSKVLYIILISLFSLTVISCSSSDGDSSTTSTTSDDDTTTITSETLTESDLSSEELASAVETLSIRYSITVISDDNSEVEINSDADLTSYSKRYGKANIKFPIEITVDGETILIEDHKELKALIGRKKKGQRPPPFKLVYPISVNTAKGVLEIADREAMKAYKQSLEKGVRPEFVFPISVTVGEDEIEVNSKEALKKLFHKRKRRGHKRRKLVYPISVNTAKGVLEIA</sequence>
<organism evidence="1">
    <name type="scientific">marine metagenome</name>
    <dbReference type="NCBI Taxonomy" id="408172"/>
    <lineage>
        <taxon>unclassified sequences</taxon>
        <taxon>metagenomes</taxon>
        <taxon>ecological metagenomes</taxon>
    </lineage>
</organism>
<feature type="non-terminal residue" evidence="1">
    <location>
        <position position="228"/>
    </location>
</feature>
<evidence type="ECO:0000313" key="1">
    <source>
        <dbReference type="EMBL" id="SVB89280.1"/>
    </source>
</evidence>